<name>A0ABW5MBX0_9BACT</name>
<proteinExistence type="predicted"/>
<accession>A0ABW5MBX0</accession>
<evidence type="ECO:0000259" key="1">
    <source>
        <dbReference type="Pfam" id="PF01593"/>
    </source>
</evidence>
<dbReference type="InterPro" id="IPR036188">
    <property type="entry name" value="FAD/NAD-bd_sf"/>
</dbReference>
<comment type="caution">
    <text evidence="2">The sequence shown here is derived from an EMBL/GenBank/DDBJ whole genome shotgun (WGS) entry which is preliminary data.</text>
</comment>
<dbReference type="Pfam" id="PF13450">
    <property type="entry name" value="NAD_binding_8"/>
    <property type="match status" value="1"/>
</dbReference>
<protein>
    <submittedName>
        <fullName evidence="2">NAD(P)/FAD-dependent oxidoreductase</fullName>
    </submittedName>
</protein>
<evidence type="ECO:0000313" key="3">
    <source>
        <dbReference type="Proteomes" id="UP001597469"/>
    </source>
</evidence>
<evidence type="ECO:0000313" key="2">
    <source>
        <dbReference type="EMBL" id="MFD2573606.1"/>
    </source>
</evidence>
<organism evidence="2 3">
    <name type="scientific">Spirosoma soli</name>
    <dbReference type="NCBI Taxonomy" id="1770529"/>
    <lineage>
        <taxon>Bacteria</taxon>
        <taxon>Pseudomonadati</taxon>
        <taxon>Bacteroidota</taxon>
        <taxon>Cytophagia</taxon>
        <taxon>Cytophagales</taxon>
        <taxon>Cytophagaceae</taxon>
        <taxon>Spirosoma</taxon>
    </lineage>
</organism>
<dbReference type="EMBL" id="JBHULN010000019">
    <property type="protein sequence ID" value="MFD2573606.1"/>
    <property type="molecule type" value="Genomic_DNA"/>
</dbReference>
<dbReference type="Gene3D" id="3.90.660.10">
    <property type="match status" value="1"/>
</dbReference>
<dbReference type="InterPro" id="IPR002937">
    <property type="entry name" value="Amino_oxidase"/>
</dbReference>
<reference evidence="3" key="1">
    <citation type="journal article" date="2019" name="Int. J. Syst. Evol. Microbiol.">
        <title>The Global Catalogue of Microorganisms (GCM) 10K type strain sequencing project: providing services to taxonomists for standard genome sequencing and annotation.</title>
        <authorList>
            <consortium name="The Broad Institute Genomics Platform"/>
            <consortium name="The Broad Institute Genome Sequencing Center for Infectious Disease"/>
            <person name="Wu L."/>
            <person name="Ma J."/>
        </authorList>
    </citation>
    <scope>NUCLEOTIDE SEQUENCE [LARGE SCALE GENOMIC DNA]</scope>
    <source>
        <strain evidence="3">KCTC 42805</strain>
    </source>
</reference>
<sequence length="328" mass="35628">MPSSLIIGAGMAGLTAARELTHYGWDVTVVDKGRGVGGRMATRRLENARADHGAQYFLAHTTPFQQFVEQFVQKGIVTEWDLKQVNLPSATSPYYMGREGMSTIAKELAKDLTVRTNEKAVHLEKEATGWGIETEAGTVYRADAVIITIPAPQALTLLDQSGIVLVPEDRSALAAIKYEPCLTVLVALKQASRIPAPGGVRFEKGDVAWIADNQQKGISPKQPSVTIQASSAFSQTHLDGDLDSVGQTLIAQLQEYFSIDSVESYQVHRWRYSFASERFPSAFLKAQTSFPLLFGGDGFGQGNLAKARAGVEDAFTSGLKMAQTLMEL</sequence>
<dbReference type="PANTHER" id="PTHR16128:SF5">
    <property type="entry name" value="FAD_NAD(P)-BINDING OXIDOREDUCTASE FAMILY PROTEIN"/>
    <property type="match status" value="1"/>
</dbReference>
<dbReference type="SUPFAM" id="SSF51905">
    <property type="entry name" value="FAD/NAD(P)-binding domain"/>
    <property type="match status" value="1"/>
</dbReference>
<dbReference type="Pfam" id="PF01593">
    <property type="entry name" value="Amino_oxidase"/>
    <property type="match status" value="1"/>
</dbReference>
<gene>
    <name evidence="2" type="ORF">ACFSUS_23405</name>
</gene>
<dbReference type="Gene3D" id="3.50.50.60">
    <property type="entry name" value="FAD/NAD(P)-binding domain"/>
    <property type="match status" value="1"/>
</dbReference>
<feature type="domain" description="Amine oxidase" evidence="1">
    <location>
        <begin position="92"/>
        <end position="324"/>
    </location>
</feature>
<keyword evidence="3" id="KW-1185">Reference proteome</keyword>
<dbReference type="PANTHER" id="PTHR16128">
    <property type="entry name" value="FAD/NAD(P)-BINDING OXIDOREDUCTASE FAMILY PROTEIN"/>
    <property type="match status" value="1"/>
</dbReference>
<dbReference type="Proteomes" id="UP001597469">
    <property type="component" value="Unassembled WGS sequence"/>
</dbReference>
<dbReference type="RefSeq" id="WP_381526441.1">
    <property type="nucleotide sequence ID" value="NZ_JBHULN010000019.1"/>
</dbReference>